<gene>
    <name evidence="2" type="primary">GTF2IRD2</name>
    <name evidence="2" type="ORF">EVAR_26561_1</name>
</gene>
<comment type="caution">
    <text evidence="2">The sequence shown here is derived from an EMBL/GenBank/DDBJ whole genome shotgun (WGS) entry which is preliminary data.</text>
</comment>
<dbReference type="PANTHER" id="PTHR45913">
    <property type="entry name" value="EPM2A-INTERACTING PROTEIN 1"/>
    <property type="match status" value="1"/>
</dbReference>
<feature type="region of interest" description="Disordered" evidence="1">
    <location>
        <begin position="1"/>
        <end position="25"/>
    </location>
</feature>
<sequence>MTYADQPASHFKTKSKTSTSEEISELPQFLKGQKETLTMLRSCSKTPRSREIHHYGVTGRSLRLLEYYGDFSRLTGAKLEHKRAINCGDIIPGRGAAGGGGRPGPRPLPAPHSAYCAVPRKAVNRCTYGQFEWAYCFNNIRCRSGRPRPPAPPQYNRCRSGYPSGKLHACPQLLEFRWSGYVLADPERHELLVLNHPSITLDERTDLSDTAQPAIFIRGVHKEFTVTEELLAFQPLKGTSTVEEIFNEVQKRATAERSGGVVISAESRPLHEFLKDSGDGTAPFTRRRGGFQSGRPTGPAPASKTYPACVRDVKLFSRARGDL</sequence>
<name>A0A4C1W3L8_EUMVA</name>
<organism evidence="2 3">
    <name type="scientific">Eumeta variegata</name>
    <name type="common">Bagworm moth</name>
    <name type="synonym">Eumeta japonica</name>
    <dbReference type="NCBI Taxonomy" id="151549"/>
    <lineage>
        <taxon>Eukaryota</taxon>
        <taxon>Metazoa</taxon>
        <taxon>Ecdysozoa</taxon>
        <taxon>Arthropoda</taxon>
        <taxon>Hexapoda</taxon>
        <taxon>Insecta</taxon>
        <taxon>Pterygota</taxon>
        <taxon>Neoptera</taxon>
        <taxon>Endopterygota</taxon>
        <taxon>Lepidoptera</taxon>
        <taxon>Glossata</taxon>
        <taxon>Ditrysia</taxon>
        <taxon>Tineoidea</taxon>
        <taxon>Psychidae</taxon>
        <taxon>Oiketicinae</taxon>
        <taxon>Eumeta</taxon>
    </lineage>
</organism>
<dbReference type="AlphaFoldDB" id="A0A4C1W3L8"/>
<dbReference type="EMBL" id="BGZK01000477">
    <property type="protein sequence ID" value="GBP46116.1"/>
    <property type="molecule type" value="Genomic_DNA"/>
</dbReference>
<keyword evidence="3" id="KW-1185">Reference proteome</keyword>
<evidence type="ECO:0000256" key="1">
    <source>
        <dbReference type="SAM" id="MobiDB-lite"/>
    </source>
</evidence>
<accession>A0A4C1W3L8</accession>
<evidence type="ECO:0000313" key="2">
    <source>
        <dbReference type="EMBL" id="GBP46116.1"/>
    </source>
</evidence>
<proteinExistence type="predicted"/>
<dbReference type="PANTHER" id="PTHR45913:SF5">
    <property type="entry name" value="GENERAL TRANSCRIPTION FACTOR II-I REPEAT DOMAIN-CONTAINING PROTEIN 2A-LIKE PROTEIN"/>
    <property type="match status" value="1"/>
</dbReference>
<reference evidence="2 3" key="1">
    <citation type="journal article" date="2019" name="Commun. Biol.">
        <title>The bagworm genome reveals a unique fibroin gene that provides high tensile strength.</title>
        <authorList>
            <person name="Kono N."/>
            <person name="Nakamura H."/>
            <person name="Ohtoshi R."/>
            <person name="Tomita M."/>
            <person name="Numata K."/>
            <person name="Arakawa K."/>
        </authorList>
    </citation>
    <scope>NUCLEOTIDE SEQUENCE [LARGE SCALE GENOMIC DNA]</scope>
</reference>
<protein>
    <submittedName>
        <fullName evidence="2">General transcription factor II-I repeat domain-containing protein 2A</fullName>
    </submittedName>
</protein>
<feature type="region of interest" description="Disordered" evidence="1">
    <location>
        <begin position="274"/>
        <end position="305"/>
    </location>
</feature>
<dbReference type="Proteomes" id="UP000299102">
    <property type="component" value="Unassembled WGS sequence"/>
</dbReference>
<evidence type="ECO:0000313" key="3">
    <source>
        <dbReference type="Proteomes" id="UP000299102"/>
    </source>
</evidence>